<evidence type="ECO:0000259" key="14">
    <source>
        <dbReference type="Pfam" id="PF07715"/>
    </source>
</evidence>
<keyword evidence="2 9" id="KW-0813">Transport</keyword>
<keyword evidence="8 9" id="KW-0998">Cell outer membrane</keyword>
<dbReference type="Pfam" id="PF07715">
    <property type="entry name" value="Plug"/>
    <property type="match status" value="1"/>
</dbReference>
<evidence type="ECO:0000256" key="1">
    <source>
        <dbReference type="ARBA" id="ARBA00004571"/>
    </source>
</evidence>
<keyword evidence="15" id="KW-0675">Receptor</keyword>
<evidence type="ECO:0000256" key="4">
    <source>
        <dbReference type="ARBA" id="ARBA00022692"/>
    </source>
</evidence>
<feature type="domain" description="TonB-dependent receptor plug" evidence="14">
    <location>
        <begin position="55"/>
        <end position="166"/>
    </location>
</feature>
<evidence type="ECO:0000256" key="11">
    <source>
        <dbReference type="RuleBase" id="RU003357"/>
    </source>
</evidence>
<sequence length="735" mass="78561">MAHSRTTRQISLLGTVAFMTLHAAGALAQSAAPGSVIVLDPVVIQGDATAARFRATPGGVALIDRSETPTAEEAAPTLSDALAGTPGVVVQEFFGGNDQPRIQIRGSGLQQNPTERGLLVLQDGMPVNRADGSYVVGLATPGPAEDIEVFRGAAANRLGANVLGGALNFISASGATTPGTRLSFGAGSFGRVDVAGSYGVVNEQGDALLRFEHSEKDGYRDYNSSRRSSVGGNATLQMGEATTRLFFSHTDLRFDVAGPLTWDAIRNNPTSNHTGPIPGTPPLQPGPNVLRDLPQRATTQTLAGARTTLEDGDNIYDLGFSLSRTDDSFRFPMSAGYRDTDGTDATLTARYSRMGEGELPLFETGLYWSVGEADRDYYHNLSGTRGPAFGHNRLRADTLSLFAGANLPLGGFTLSPSVAFNHANRENDDRWDAATRPTVAYNPATPGMPLPNGTVAAQDTSYDRSYSGFTPALALSWQPAEDQFAWISISRGFEPPTHDDLLGTVGGTPNSGPGRPAPGAPDPTAVMFATPNLKAQTSTTLELGWRGRWQNLEWDATAYHSRIRNELLSLRDESGATLASVNADRTRHTGLELGLSGDLNDRLRGRLAWTWQDFRFDGDPVRGDNRIAGAPRHLITAALDWQASEQLTVGGTLHWIPDETPVDNMNTMFNDAYAVVDLGADYALNDRAVVFARVTNLFDERYAASTLVVDVATAGQAAFIPGEGRAIHVGTRLRF</sequence>
<evidence type="ECO:0000313" key="16">
    <source>
        <dbReference type="Proteomes" id="UP000580830"/>
    </source>
</evidence>
<dbReference type="SUPFAM" id="SSF56935">
    <property type="entry name" value="Porins"/>
    <property type="match status" value="1"/>
</dbReference>
<evidence type="ECO:0000256" key="6">
    <source>
        <dbReference type="ARBA" id="ARBA00023077"/>
    </source>
</evidence>
<dbReference type="PROSITE" id="PS01156">
    <property type="entry name" value="TONB_DEPENDENT_REC_2"/>
    <property type="match status" value="1"/>
</dbReference>
<dbReference type="Pfam" id="PF00593">
    <property type="entry name" value="TonB_dep_Rec_b-barrel"/>
    <property type="match status" value="1"/>
</dbReference>
<evidence type="ECO:0000256" key="10">
    <source>
        <dbReference type="PROSITE-ProRule" id="PRU10144"/>
    </source>
</evidence>
<dbReference type="InterPro" id="IPR037066">
    <property type="entry name" value="Plug_dom_sf"/>
</dbReference>
<feature type="signal peptide" evidence="12">
    <location>
        <begin position="1"/>
        <end position="28"/>
    </location>
</feature>
<proteinExistence type="inferred from homology"/>
<name>A0A832PNN2_9RHOB</name>
<gene>
    <name evidence="15" type="ORF">GXX24_11350</name>
</gene>
<evidence type="ECO:0000256" key="3">
    <source>
        <dbReference type="ARBA" id="ARBA00022452"/>
    </source>
</evidence>
<keyword evidence="4 9" id="KW-0812">Transmembrane</keyword>
<keyword evidence="5 12" id="KW-0732">Signal</keyword>
<evidence type="ECO:0000256" key="2">
    <source>
        <dbReference type="ARBA" id="ARBA00022448"/>
    </source>
</evidence>
<evidence type="ECO:0000256" key="8">
    <source>
        <dbReference type="ARBA" id="ARBA00023237"/>
    </source>
</evidence>
<dbReference type="InterPro" id="IPR039426">
    <property type="entry name" value="TonB-dep_rcpt-like"/>
</dbReference>
<dbReference type="Gene3D" id="2.40.170.20">
    <property type="entry name" value="TonB-dependent receptor, beta-barrel domain"/>
    <property type="match status" value="1"/>
</dbReference>
<keyword evidence="6 11" id="KW-0798">TonB box</keyword>
<organism evidence="15 16">
    <name type="scientific">Paracoccus solventivorans</name>
    <dbReference type="NCBI Taxonomy" id="53463"/>
    <lineage>
        <taxon>Bacteria</taxon>
        <taxon>Pseudomonadati</taxon>
        <taxon>Pseudomonadota</taxon>
        <taxon>Alphaproteobacteria</taxon>
        <taxon>Rhodobacterales</taxon>
        <taxon>Paracoccaceae</taxon>
        <taxon>Paracoccus</taxon>
    </lineage>
</organism>
<dbReference type="InterPro" id="IPR000531">
    <property type="entry name" value="Beta-barrel_TonB"/>
</dbReference>
<comment type="similarity">
    <text evidence="9 11">Belongs to the TonB-dependent receptor family.</text>
</comment>
<evidence type="ECO:0000313" key="15">
    <source>
        <dbReference type="EMBL" id="HHW34717.1"/>
    </source>
</evidence>
<reference evidence="15 16" key="1">
    <citation type="journal article" date="2020" name="Biotechnol. Biofuels">
        <title>New insights from the biogas microbiome by comprehensive genome-resolved metagenomics of nearly 1600 species originating from multiple anaerobic digesters.</title>
        <authorList>
            <person name="Campanaro S."/>
            <person name="Treu L."/>
            <person name="Rodriguez-R L.M."/>
            <person name="Kovalovszki A."/>
            <person name="Ziels R.M."/>
            <person name="Maus I."/>
            <person name="Zhu X."/>
            <person name="Kougias P.G."/>
            <person name="Basile A."/>
            <person name="Luo G."/>
            <person name="Schluter A."/>
            <person name="Konstantinidis K.T."/>
            <person name="Angelidaki I."/>
        </authorList>
    </citation>
    <scope>NUCLEOTIDE SEQUENCE [LARGE SCALE GENOMIC DNA]</scope>
    <source>
        <strain evidence="15">AS04akNAM_125</strain>
    </source>
</reference>
<dbReference type="PANTHER" id="PTHR30069:SF28">
    <property type="entry name" value="TONB-DEPENDENT RECEPTOR YNCD-RELATED"/>
    <property type="match status" value="1"/>
</dbReference>
<dbReference type="Gene3D" id="2.170.130.10">
    <property type="entry name" value="TonB-dependent receptor, plug domain"/>
    <property type="match status" value="1"/>
</dbReference>
<dbReference type="CDD" id="cd01347">
    <property type="entry name" value="ligand_gated_channel"/>
    <property type="match status" value="1"/>
</dbReference>
<keyword evidence="7 9" id="KW-0472">Membrane</keyword>
<dbReference type="InterPro" id="IPR036942">
    <property type="entry name" value="Beta-barrel_TonB_sf"/>
</dbReference>
<dbReference type="AlphaFoldDB" id="A0A832PNN2"/>
<dbReference type="InterPro" id="IPR012910">
    <property type="entry name" value="Plug_dom"/>
</dbReference>
<dbReference type="GO" id="GO:0044718">
    <property type="term" value="P:siderophore transmembrane transport"/>
    <property type="evidence" value="ECO:0007669"/>
    <property type="project" value="TreeGrafter"/>
</dbReference>
<feature type="short sequence motif" description="TonB C-terminal box" evidence="10">
    <location>
        <begin position="718"/>
        <end position="735"/>
    </location>
</feature>
<evidence type="ECO:0000256" key="9">
    <source>
        <dbReference type="PROSITE-ProRule" id="PRU01360"/>
    </source>
</evidence>
<evidence type="ECO:0000256" key="5">
    <source>
        <dbReference type="ARBA" id="ARBA00022729"/>
    </source>
</evidence>
<dbReference type="GO" id="GO:0015344">
    <property type="term" value="F:siderophore uptake transmembrane transporter activity"/>
    <property type="evidence" value="ECO:0007669"/>
    <property type="project" value="TreeGrafter"/>
</dbReference>
<dbReference type="Proteomes" id="UP000580830">
    <property type="component" value="Unassembled WGS sequence"/>
</dbReference>
<dbReference type="EMBL" id="DULP01000172">
    <property type="protein sequence ID" value="HHW34717.1"/>
    <property type="molecule type" value="Genomic_DNA"/>
</dbReference>
<dbReference type="PROSITE" id="PS52016">
    <property type="entry name" value="TONB_DEPENDENT_REC_3"/>
    <property type="match status" value="1"/>
</dbReference>
<dbReference type="GO" id="GO:0009279">
    <property type="term" value="C:cell outer membrane"/>
    <property type="evidence" value="ECO:0007669"/>
    <property type="project" value="UniProtKB-SubCell"/>
</dbReference>
<comment type="subcellular location">
    <subcellularLocation>
        <location evidence="1 9">Cell outer membrane</location>
        <topology evidence="1 9">Multi-pass membrane protein</topology>
    </subcellularLocation>
</comment>
<accession>A0A832PNN2</accession>
<feature type="chain" id="PRO_5032798679" evidence="12">
    <location>
        <begin position="29"/>
        <end position="735"/>
    </location>
</feature>
<protein>
    <submittedName>
        <fullName evidence="15">TonB-dependent receptor</fullName>
    </submittedName>
</protein>
<comment type="caution">
    <text evidence="15">The sequence shown here is derived from an EMBL/GenBank/DDBJ whole genome shotgun (WGS) entry which is preliminary data.</text>
</comment>
<keyword evidence="3 9" id="KW-1134">Transmembrane beta strand</keyword>
<evidence type="ECO:0000256" key="7">
    <source>
        <dbReference type="ARBA" id="ARBA00023136"/>
    </source>
</evidence>
<feature type="domain" description="TonB-dependent receptor-like beta-barrel" evidence="13">
    <location>
        <begin position="266"/>
        <end position="697"/>
    </location>
</feature>
<dbReference type="PANTHER" id="PTHR30069">
    <property type="entry name" value="TONB-DEPENDENT OUTER MEMBRANE RECEPTOR"/>
    <property type="match status" value="1"/>
</dbReference>
<evidence type="ECO:0000256" key="12">
    <source>
        <dbReference type="SAM" id="SignalP"/>
    </source>
</evidence>
<evidence type="ECO:0000259" key="13">
    <source>
        <dbReference type="Pfam" id="PF00593"/>
    </source>
</evidence>
<dbReference type="InterPro" id="IPR010917">
    <property type="entry name" value="TonB_rcpt_CS"/>
</dbReference>